<feature type="compositionally biased region" description="Acidic residues" evidence="1">
    <location>
        <begin position="52"/>
        <end position="61"/>
    </location>
</feature>
<sequence length="79" mass="8838">MQSDTYQDKMSGQDDRALKECLELVQRVGPEFSVGYLHPVNVLALQLILYSSEEESDDQAPEDSWHEDRASPPGIPSTS</sequence>
<dbReference type="EMBL" id="BSYO01000021">
    <property type="protein sequence ID" value="GMH20014.1"/>
    <property type="molecule type" value="Genomic_DNA"/>
</dbReference>
<gene>
    <name evidence="2" type="ORF">Nepgr_021855</name>
</gene>
<protein>
    <submittedName>
        <fullName evidence="2">Uncharacterized protein</fullName>
    </submittedName>
</protein>
<accession>A0AAD3SZX2</accession>
<name>A0AAD3SZX2_NEPGR</name>
<organism evidence="2 3">
    <name type="scientific">Nepenthes gracilis</name>
    <name type="common">Slender pitcher plant</name>
    <dbReference type="NCBI Taxonomy" id="150966"/>
    <lineage>
        <taxon>Eukaryota</taxon>
        <taxon>Viridiplantae</taxon>
        <taxon>Streptophyta</taxon>
        <taxon>Embryophyta</taxon>
        <taxon>Tracheophyta</taxon>
        <taxon>Spermatophyta</taxon>
        <taxon>Magnoliopsida</taxon>
        <taxon>eudicotyledons</taxon>
        <taxon>Gunneridae</taxon>
        <taxon>Pentapetalae</taxon>
        <taxon>Caryophyllales</taxon>
        <taxon>Nepenthaceae</taxon>
        <taxon>Nepenthes</taxon>
    </lineage>
</organism>
<proteinExistence type="predicted"/>
<evidence type="ECO:0000256" key="1">
    <source>
        <dbReference type="SAM" id="MobiDB-lite"/>
    </source>
</evidence>
<dbReference type="AlphaFoldDB" id="A0AAD3SZX2"/>
<keyword evidence="3" id="KW-1185">Reference proteome</keyword>
<feature type="region of interest" description="Disordered" evidence="1">
    <location>
        <begin position="52"/>
        <end position="79"/>
    </location>
</feature>
<reference evidence="2" key="1">
    <citation type="submission" date="2023-05" db="EMBL/GenBank/DDBJ databases">
        <title>Nepenthes gracilis genome sequencing.</title>
        <authorList>
            <person name="Fukushima K."/>
        </authorList>
    </citation>
    <scope>NUCLEOTIDE SEQUENCE</scope>
    <source>
        <strain evidence="2">SING2019-196</strain>
    </source>
</reference>
<evidence type="ECO:0000313" key="3">
    <source>
        <dbReference type="Proteomes" id="UP001279734"/>
    </source>
</evidence>
<comment type="caution">
    <text evidence="2">The sequence shown here is derived from an EMBL/GenBank/DDBJ whole genome shotgun (WGS) entry which is preliminary data.</text>
</comment>
<evidence type="ECO:0000313" key="2">
    <source>
        <dbReference type="EMBL" id="GMH20014.1"/>
    </source>
</evidence>
<dbReference type="Proteomes" id="UP001279734">
    <property type="component" value="Unassembled WGS sequence"/>
</dbReference>